<dbReference type="PANTHER" id="PTHR23133:SF2">
    <property type="entry name" value="IMIDAZOLEGLYCEROL-PHOSPHATE DEHYDRATASE"/>
    <property type="match status" value="1"/>
</dbReference>
<evidence type="ECO:0000313" key="11">
    <source>
        <dbReference type="Proteomes" id="UP001165083"/>
    </source>
</evidence>
<evidence type="ECO:0000256" key="2">
    <source>
        <dbReference type="ARBA" id="ARBA00005047"/>
    </source>
</evidence>
<evidence type="ECO:0000256" key="4">
    <source>
        <dbReference type="ARBA" id="ARBA00012075"/>
    </source>
</evidence>
<dbReference type="InterPro" id="IPR020568">
    <property type="entry name" value="Ribosomal_Su5_D2-typ_SF"/>
</dbReference>
<dbReference type="InterPro" id="IPR020565">
    <property type="entry name" value="ImidazoleglycerP_deHydtase_CS"/>
</dbReference>
<dbReference type="CDD" id="cd07914">
    <property type="entry name" value="IGPD"/>
    <property type="match status" value="1"/>
</dbReference>
<comment type="caution">
    <text evidence="10">The sequence shown here is derived from an EMBL/GenBank/DDBJ whole genome shotgun (WGS) entry which is preliminary data.</text>
</comment>
<evidence type="ECO:0000256" key="9">
    <source>
        <dbReference type="RuleBase" id="RU000598"/>
    </source>
</evidence>
<evidence type="ECO:0000256" key="3">
    <source>
        <dbReference type="ARBA" id="ARBA00007481"/>
    </source>
</evidence>
<dbReference type="GO" id="GO:0000105">
    <property type="term" value="P:L-histidine biosynthetic process"/>
    <property type="evidence" value="ECO:0007669"/>
    <property type="project" value="UniProtKB-KW"/>
</dbReference>
<comment type="catalytic activity">
    <reaction evidence="1 9">
        <text>D-erythro-1-(imidazol-4-yl)glycerol 3-phosphate = 3-(imidazol-4-yl)-2-oxopropyl phosphate + H2O</text>
        <dbReference type="Rhea" id="RHEA:11040"/>
        <dbReference type="ChEBI" id="CHEBI:15377"/>
        <dbReference type="ChEBI" id="CHEBI:57766"/>
        <dbReference type="ChEBI" id="CHEBI:58278"/>
        <dbReference type="EC" id="4.2.1.19"/>
    </reaction>
</comment>
<keyword evidence="6" id="KW-0028">Amino-acid biosynthesis</keyword>
<evidence type="ECO:0000313" key="10">
    <source>
        <dbReference type="EMBL" id="GMF29236.1"/>
    </source>
</evidence>
<gene>
    <name evidence="10" type="ORF">Plil01_001238400</name>
</gene>
<protein>
    <recommendedName>
        <fullName evidence="5 9">Imidazoleglycerol-phosphate dehydratase</fullName>
        <ecNumber evidence="4 9">4.2.1.19</ecNumber>
    </recommendedName>
</protein>
<comment type="pathway">
    <text evidence="2 9">Amino-acid biosynthesis; L-histidine biosynthesis; L-histidine from 5-phospho-alpha-D-ribose 1-diphosphate: step 6/9.</text>
</comment>
<dbReference type="PANTHER" id="PTHR23133">
    <property type="entry name" value="IMIDAZOLEGLYCEROL-PHOSPHATE DEHYDRATASE HIS7"/>
    <property type="match status" value="1"/>
</dbReference>
<dbReference type="PROSITE" id="PS00954">
    <property type="entry name" value="IGP_DEHYDRATASE_1"/>
    <property type="match status" value="1"/>
</dbReference>
<dbReference type="OrthoDB" id="447729at2759"/>
<proteinExistence type="inferred from homology"/>
<accession>A0A9W6UAK8</accession>
<dbReference type="FunFam" id="3.30.230.40:FF:000001">
    <property type="entry name" value="Imidazoleglycerol-phosphate dehydratase HisB"/>
    <property type="match status" value="1"/>
</dbReference>
<dbReference type="EMBL" id="BSXW01000763">
    <property type="protein sequence ID" value="GMF29236.1"/>
    <property type="molecule type" value="Genomic_DNA"/>
</dbReference>
<dbReference type="InterPro" id="IPR038494">
    <property type="entry name" value="IGPD_sf"/>
</dbReference>
<dbReference type="InterPro" id="IPR000807">
    <property type="entry name" value="ImidazoleglycerolP_deHydtase"/>
</dbReference>
<dbReference type="Gene3D" id="3.30.230.40">
    <property type="entry name" value="Imidazole glycerol phosphate dehydratase, domain 1"/>
    <property type="match status" value="2"/>
</dbReference>
<dbReference type="SUPFAM" id="SSF54211">
    <property type="entry name" value="Ribosomal protein S5 domain 2-like"/>
    <property type="match status" value="2"/>
</dbReference>
<evidence type="ECO:0000256" key="7">
    <source>
        <dbReference type="ARBA" id="ARBA00023102"/>
    </source>
</evidence>
<dbReference type="FunFam" id="3.30.230.40:FF:000003">
    <property type="entry name" value="Imidazoleglycerol-phosphate dehydratase HisB"/>
    <property type="match status" value="1"/>
</dbReference>
<sequence>MLTALAKHSRFDLELECKGDTWIDDHHTTEDCALTLGEAFDAALGDRAGIARFGSACVPLDEALSRAIVDISSRAHSEINLQLVRPSVGELSCEMITHFFESFASAARLTLHVDVLRGRNDHHRAEASFKALAVALRTAVKHDATAGVPSTKGVLA</sequence>
<keyword evidence="7 9" id="KW-0368">Histidine biosynthesis</keyword>
<evidence type="ECO:0000256" key="5">
    <source>
        <dbReference type="ARBA" id="ARBA00016664"/>
    </source>
</evidence>
<dbReference type="AlphaFoldDB" id="A0A9W6UAK8"/>
<dbReference type="Pfam" id="PF00475">
    <property type="entry name" value="IGPD"/>
    <property type="match status" value="1"/>
</dbReference>
<evidence type="ECO:0000256" key="1">
    <source>
        <dbReference type="ARBA" id="ARBA00001723"/>
    </source>
</evidence>
<name>A0A9W6UAK8_9STRA</name>
<organism evidence="10 11">
    <name type="scientific">Phytophthora lilii</name>
    <dbReference type="NCBI Taxonomy" id="2077276"/>
    <lineage>
        <taxon>Eukaryota</taxon>
        <taxon>Sar</taxon>
        <taxon>Stramenopiles</taxon>
        <taxon>Oomycota</taxon>
        <taxon>Peronosporomycetes</taxon>
        <taxon>Peronosporales</taxon>
        <taxon>Peronosporaceae</taxon>
        <taxon>Phytophthora</taxon>
    </lineage>
</organism>
<evidence type="ECO:0000256" key="8">
    <source>
        <dbReference type="ARBA" id="ARBA00023239"/>
    </source>
</evidence>
<comment type="similarity">
    <text evidence="3 9">Belongs to the imidazoleglycerol-phosphate dehydratase family.</text>
</comment>
<keyword evidence="11" id="KW-1185">Reference proteome</keyword>
<dbReference type="Proteomes" id="UP001165083">
    <property type="component" value="Unassembled WGS sequence"/>
</dbReference>
<evidence type="ECO:0000256" key="6">
    <source>
        <dbReference type="ARBA" id="ARBA00022605"/>
    </source>
</evidence>
<dbReference type="PROSITE" id="PS00955">
    <property type="entry name" value="IGP_DEHYDRATASE_2"/>
    <property type="match status" value="1"/>
</dbReference>
<reference evidence="10" key="1">
    <citation type="submission" date="2023-04" db="EMBL/GenBank/DDBJ databases">
        <title>Phytophthora lilii NBRC 32176.</title>
        <authorList>
            <person name="Ichikawa N."/>
            <person name="Sato H."/>
            <person name="Tonouchi N."/>
        </authorList>
    </citation>
    <scope>NUCLEOTIDE SEQUENCE</scope>
    <source>
        <strain evidence="10">NBRC 32176</strain>
    </source>
</reference>
<keyword evidence="8 9" id="KW-0456">Lyase</keyword>
<dbReference type="GO" id="GO:0004424">
    <property type="term" value="F:imidazoleglycerol-phosphate dehydratase activity"/>
    <property type="evidence" value="ECO:0007669"/>
    <property type="project" value="UniProtKB-EC"/>
</dbReference>
<dbReference type="EC" id="4.2.1.19" evidence="4 9"/>